<dbReference type="EC" id="1.4.99.-" evidence="3"/>
<reference evidence="3 4" key="1">
    <citation type="submission" date="2023-07" db="EMBL/GenBank/DDBJ databases">
        <title>Sorghum-associated microbial communities from plants grown in Nebraska, USA.</title>
        <authorList>
            <person name="Schachtman D."/>
        </authorList>
    </citation>
    <scope>NUCLEOTIDE SEQUENCE [LARGE SCALE GENOMIC DNA]</scope>
    <source>
        <strain evidence="3 4">DS1781</strain>
    </source>
</reference>
<sequence length="419" mass="45353">MSGSMAHTPKEVVVLGAGIVGVSTALALQLRGHAVTLVDRKMPGLETSYGNAGIIQREAVRPYAFPRDIGTLLCVATGRSNDAHYHMEALWRLGPRLFSYWRSSAPASYAAIVPAYSRLIEQCIDEHAFWIEQAGAGELVRREGWRQIYRSRRAFDAAASEATDVASAHGLGCSVLGGDALASAEPALQRTLAGAIHWTDPWSVRDPGELVARYARLFVRRGGRFALGDAMTLRPVGAGWSVDAEGGPVQAEDAVVALGPWADALLRTLEYRLPLFIKRGYHRHYEGDAGLRLPMLDVERGVMLAPMSRGLRLTTGAEFARQDAAATPVQLGRAEQSTRELVPLGKPVEAAPWLGSRPCTVDMKPVLGAAPRHKGLWFNFGHAHQGFTLGPVTGRLVAELISGEPPFIDPAPYLARRFG</sequence>
<evidence type="ECO:0000256" key="1">
    <source>
        <dbReference type="ARBA" id="ARBA00023002"/>
    </source>
</evidence>
<dbReference type="PANTHER" id="PTHR13847">
    <property type="entry name" value="SARCOSINE DEHYDROGENASE-RELATED"/>
    <property type="match status" value="1"/>
</dbReference>
<evidence type="ECO:0000313" key="3">
    <source>
        <dbReference type="EMBL" id="MDR6536824.1"/>
    </source>
</evidence>
<dbReference type="GO" id="GO:0016491">
    <property type="term" value="F:oxidoreductase activity"/>
    <property type="evidence" value="ECO:0007669"/>
    <property type="project" value="UniProtKB-KW"/>
</dbReference>
<accession>A0ABU1NEI2</accession>
<name>A0ABU1NEI2_9BURK</name>
<dbReference type="EMBL" id="JAVDRF010000005">
    <property type="protein sequence ID" value="MDR6536824.1"/>
    <property type="molecule type" value="Genomic_DNA"/>
</dbReference>
<dbReference type="SUPFAM" id="SSF51905">
    <property type="entry name" value="FAD/NAD(P)-binding domain"/>
    <property type="match status" value="1"/>
</dbReference>
<dbReference type="InterPro" id="IPR006076">
    <property type="entry name" value="FAD-dep_OxRdtase"/>
</dbReference>
<organism evidence="3 4">
    <name type="scientific">Variovorax soli</name>
    <dbReference type="NCBI Taxonomy" id="376815"/>
    <lineage>
        <taxon>Bacteria</taxon>
        <taxon>Pseudomonadati</taxon>
        <taxon>Pseudomonadota</taxon>
        <taxon>Betaproteobacteria</taxon>
        <taxon>Burkholderiales</taxon>
        <taxon>Comamonadaceae</taxon>
        <taxon>Variovorax</taxon>
    </lineage>
</organism>
<proteinExistence type="predicted"/>
<dbReference type="Proteomes" id="UP001184230">
    <property type="component" value="Unassembled WGS sequence"/>
</dbReference>
<gene>
    <name evidence="3" type="ORF">J2739_002597</name>
</gene>
<evidence type="ECO:0000259" key="2">
    <source>
        <dbReference type="Pfam" id="PF01266"/>
    </source>
</evidence>
<keyword evidence="4" id="KW-1185">Reference proteome</keyword>
<dbReference type="Pfam" id="PF01266">
    <property type="entry name" value="DAO"/>
    <property type="match status" value="1"/>
</dbReference>
<protein>
    <submittedName>
        <fullName evidence="3">D-amino-acid dehydrogenase</fullName>
        <ecNumber evidence="3">1.4.99.-</ecNumber>
    </submittedName>
</protein>
<evidence type="ECO:0000313" key="4">
    <source>
        <dbReference type="Proteomes" id="UP001184230"/>
    </source>
</evidence>
<comment type="caution">
    <text evidence="3">The sequence shown here is derived from an EMBL/GenBank/DDBJ whole genome shotgun (WGS) entry which is preliminary data.</text>
</comment>
<dbReference type="Gene3D" id="3.30.9.10">
    <property type="entry name" value="D-Amino Acid Oxidase, subunit A, domain 2"/>
    <property type="match status" value="1"/>
</dbReference>
<dbReference type="PANTHER" id="PTHR13847:SF289">
    <property type="entry name" value="GLYCINE OXIDASE"/>
    <property type="match status" value="1"/>
</dbReference>
<keyword evidence="1 3" id="KW-0560">Oxidoreductase</keyword>
<feature type="domain" description="FAD dependent oxidoreductase" evidence="2">
    <location>
        <begin position="12"/>
        <end position="400"/>
    </location>
</feature>
<dbReference type="InterPro" id="IPR036188">
    <property type="entry name" value="FAD/NAD-bd_sf"/>
</dbReference>
<dbReference type="Gene3D" id="3.50.50.60">
    <property type="entry name" value="FAD/NAD(P)-binding domain"/>
    <property type="match status" value="1"/>
</dbReference>